<dbReference type="KEGG" id="llu:AKJ09_00269"/>
<organism evidence="1 2">
    <name type="scientific">Labilithrix luteola</name>
    <dbReference type="NCBI Taxonomy" id="1391654"/>
    <lineage>
        <taxon>Bacteria</taxon>
        <taxon>Pseudomonadati</taxon>
        <taxon>Myxococcota</taxon>
        <taxon>Polyangia</taxon>
        <taxon>Polyangiales</taxon>
        <taxon>Labilitrichaceae</taxon>
        <taxon>Labilithrix</taxon>
    </lineage>
</organism>
<protein>
    <submittedName>
        <fullName evidence="1">Uncharacterized protein</fullName>
    </submittedName>
</protein>
<evidence type="ECO:0000313" key="1">
    <source>
        <dbReference type="EMBL" id="AKU93605.1"/>
    </source>
</evidence>
<accession>A0A0K1PJA5</accession>
<dbReference type="EMBL" id="CP012333">
    <property type="protein sequence ID" value="AKU93605.1"/>
    <property type="molecule type" value="Genomic_DNA"/>
</dbReference>
<name>A0A0K1PJA5_9BACT</name>
<dbReference type="Proteomes" id="UP000064967">
    <property type="component" value="Chromosome"/>
</dbReference>
<dbReference type="AlphaFoldDB" id="A0A0K1PJA5"/>
<dbReference type="PROSITE" id="PS51257">
    <property type="entry name" value="PROKAR_LIPOPROTEIN"/>
    <property type="match status" value="1"/>
</dbReference>
<gene>
    <name evidence="1" type="ORF">AKJ09_00269</name>
</gene>
<proteinExistence type="predicted"/>
<sequence length="171" mass="18176">MSSKLFFLLGAIGIAACSQDTGAMREGAGSAHAQSPTTHSEALPVFVRKNVRSDRELEALAQGRLVIDGNGCLRVGGENGAFVIWHHDSRIERTSDGRIKITDGYSGNTAYVGDEIAMGGGGDNRVPPASGARAETPTNVTEPIPEACASGEIWWAGHLMTEAERQQRLTR</sequence>
<dbReference type="STRING" id="1391654.AKJ09_00269"/>
<keyword evidence="2" id="KW-1185">Reference proteome</keyword>
<dbReference type="OrthoDB" id="8480647at2"/>
<reference evidence="1 2" key="1">
    <citation type="submission" date="2015-08" db="EMBL/GenBank/DDBJ databases">
        <authorList>
            <person name="Babu N.S."/>
            <person name="Beckwith C.J."/>
            <person name="Beseler K.G."/>
            <person name="Brison A."/>
            <person name="Carone J.V."/>
            <person name="Caskin T.P."/>
            <person name="Diamond M."/>
            <person name="Durham M.E."/>
            <person name="Foxe J.M."/>
            <person name="Go M."/>
            <person name="Henderson B.A."/>
            <person name="Jones I.B."/>
            <person name="McGettigan J.A."/>
            <person name="Micheletti S.J."/>
            <person name="Nasrallah M.E."/>
            <person name="Ortiz D."/>
            <person name="Piller C.R."/>
            <person name="Privatt S.R."/>
            <person name="Schneider S.L."/>
            <person name="Sharp S."/>
            <person name="Smith T.C."/>
            <person name="Stanton J.D."/>
            <person name="Ullery H.E."/>
            <person name="Wilson R.J."/>
            <person name="Serrano M.G."/>
            <person name="Buck G."/>
            <person name="Lee V."/>
            <person name="Wang Y."/>
            <person name="Carvalho R."/>
            <person name="Voegtly L."/>
            <person name="Shi R."/>
            <person name="Duckworth R."/>
            <person name="Johnson A."/>
            <person name="Loviza R."/>
            <person name="Walstead R."/>
            <person name="Shah Z."/>
            <person name="Kiflezghi M."/>
            <person name="Wade K."/>
            <person name="Ball S.L."/>
            <person name="Bradley K.W."/>
            <person name="Asai D.J."/>
            <person name="Bowman C.A."/>
            <person name="Russell D.A."/>
            <person name="Pope W.H."/>
            <person name="Jacobs-Sera D."/>
            <person name="Hendrix R.W."/>
            <person name="Hatfull G.F."/>
        </authorList>
    </citation>
    <scope>NUCLEOTIDE SEQUENCE [LARGE SCALE GENOMIC DNA]</scope>
    <source>
        <strain evidence="1 2">DSM 27648</strain>
    </source>
</reference>
<evidence type="ECO:0000313" key="2">
    <source>
        <dbReference type="Proteomes" id="UP000064967"/>
    </source>
</evidence>
<dbReference type="RefSeq" id="WP_146645324.1">
    <property type="nucleotide sequence ID" value="NZ_CP012333.1"/>
</dbReference>